<feature type="transmembrane region" description="Helical" evidence="1">
    <location>
        <begin position="56"/>
        <end position="78"/>
    </location>
</feature>
<dbReference type="AlphaFoldDB" id="A0A166IFG4"/>
<protein>
    <submittedName>
        <fullName evidence="2">Uncharacterized protein</fullName>
    </submittedName>
</protein>
<evidence type="ECO:0000256" key="1">
    <source>
        <dbReference type="SAM" id="Phobius"/>
    </source>
</evidence>
<evidence type="ECO:0000313" key="3">
    <source>
        <dbReference type="Proteomes" id="UP000076717"/>
    </source>
</evidence>
<dbReference type="EMBL" id="LIIN01000010">
    <property type="protein sequence ID" value="KZX22294.1"/>
    <property type="molecule type" value="Genomic_DNA"/>
</dbReference>
<sequence>MLCHAASFSKEKIIETDAKENGMTYWNSRPSMLWIVSGLVAAAYYVHLLLSGVTEVWEGASVIVIGLAAVVALLVSFVTSKPSTETGETDSRLSGGSDR</sequence>
<keyword evidence="3" id="KW-1185">Reference proteome</keyword>
<dbReference type="Proteomes" id="UP000076717">
    <property type="component" value="Unassembled WGS sequence"/>
</dbReference>
<reference evidence="2 3" key="1">
    <citation type="submission" date="2015-08" db="EMBL/GenBank/DDBJ databases">
        <title>Draft Genome Sequence of Rathayibacter sp. Strain VKM Ac-2596 Isolated from Leaf Gall Induced by Plant-Parasitic Nematodes.</title>
        <authorList>
            <person name="Vasilenko O.V."/>
            <person name="Starodumova I.P."/>
            <person name="Tarlachkov S.V."/>
            <person name="Dorofeeva L.V."/>
            <person name="Evtushenko L.I."/>
        </authorList>
    </citation>
    <scope>NUCLEOTIDE SEQUENCE [LARGE SCALE GENOMIC DNA]</scope>
    <source>
        <strain evidence="2 3">VKM Ac-2596</strain>
    </source>
</reference>
<proteinExistence type="predicted"/>
<keyword evidence="1" id="KW-1133">Transmembrane helix</keyword>
<organism evidence="2 3">
    <name type="scientific">Rathayibacter tanaceti</name>
    <dbReference type="NCBI Taxonomy" id="1671680"/>
    <lineage>
        <taxon>Bacteria</taxon>
        <taxon>Bacillati</taxon>
        <taxon>Actinomycetota</taxon>
        <taxon>Actinomycetes</taxon>
        <taxon>Micrococcales</taxon>
        <taxon>Microbacteriaceae</taxon>
        <taxon>Rathayibacter</taxon>
    </lineage>
</organism>
<keyword evidence="1" id="KW-0472">Membrane</keyword>
<name>A0A166IFG4_9MICO</name>
<keyword evidence="1" id="KW-0812">Transmembrane</keyword>
<accession>A0A166IFG4</accession>
<evidence type="ECO:0000313" key="2">
    <source>
        <dbReference type="EMBL" id="KZX22294.1"/>
    </source>
</evidence>
<feature type="transmembrane region" description="Helical" evidence="1">
    <location>
        <begin position="32"/>
        <end position="50"/>
    </location>
</feature>
<comment type="caution">
    <text evidence="2">The sequence shown here is derived from an EMBL/GenBank/DDBJ whole genome shotgun (WGS) entry which is preliminary data.</text>
</comment>
<gene>
    <name evidence="2" type="ORF">ACH61_00535</name>
</gene>